<evidence type="ECO:0000313" key="2">
    <source>
        <dbReference type="Proteomes" id="UP000601108"/>
    </source>
</evidence>
<dbReference type="Proteomes" id="UP000601108">
    <property type="component" value="Unassembled WGS sequence"/>
</dbReference>
<gene>
    <name evidence="1" type="ORF">GCM10007384_39030</name>
</gene>
<organism evidence="1 2">
    <name type="scientific">Aquimarina muelleri</name>
    <dbReference type="NCBI Taxonomy" id="279356"/>
    <lineage>
        <taxon>Bacteria</taxon>
        <taxon>Pseudomonadati</taxon>
        <taxon>Bacteroidota</taxon>
        <taxon>Flavobacteriia</taxon>
        <taxon>Flavobacteriales</taxon>
        <taxon>Flavobacteriaceae</taxon>
        <taxon>Aquimarina</taxon>
    </lineage>
</organism>
<dbReference type="AlphaFoldDB" id="A0A918JZR3"/>
<keyword evidence="2" id="KW-1185">Reference proteome</keyword>
<name>A0A918JZR3_9FLAO</name>
<comment type="caution">
    <text evidence="1">The sequence shown here is derived from an EMBL/GenBank/DDBJ whole genome shotgun (WGS) entry which is preliminary data.</text>
</comment>
<dbReference type="EMBL" id="BMWS01000048">
    <property type="protein sequence ID" value="GGX34699.1"/>
    <property type="molecule type" value="Genomic_DNA"/>
</dbReference>
<proteinExistence type="predicted"/>
<accession>A0A918JZR3</accession>
<dbReference type="RefSeq" id="WP_155837939.1">
    <property type="nucleotide sequence ID" value="NZ_BMWS01000048.1"/>
</dbReference>
<reference evidence="1 2" key="1">
    <citation type="journal article" date="2014" name="Int. J. Syst. Evol. Microbiol.">
        <title>Complete genome sequence of Corynebacterium casei LMG S-19264T (=DSM 44701T), isolated from a smear-ripened cheese.</title>
        <authorList>
            <consortium name="US DOE Joint Genome Institute (JGI-PGF)"/>
            <person name="Walter F."/>
            <person name="Albersmeier A."/>
            <person name="Kalinowski J."/>
            <person name="Ruckert C."/>
        </authorList>
    </citation>
    <scope>NUCLEOTIDE SEQUENCE [LARGE SCALE GENOMIC DNA]</scope>
    <source>
        <strain evidence="1 2">KCTC 12285</strain>
    </source>
</reference>
<sequence length="150" mass="17931">MDLKNGIKVTDSLGNFSYKIPNISWEPIRFVDEEINALTVGDTLQGYKRFFSVVEMKYIYDWDWEGEQETVENNNNILETGEIYLIGQKRRYNIILYEDDIPQMILFSITVLDTVRKRHYTLSLKTEYIEYYKTRICEMKPILDSFEIKN</sequence>
<protein>
    <submittedName>
        <fullName evidence="1">Uncharacterized protein</fullName>
    </submittedName>
</protein>
<evidence type="ECO:0000313" key="1">
    <source>
        <dbReference type="EMBL" id="GGX34699.1"/>
    </source>
</evidence>